<protein>
    <submittedName>
        <fullName evidence="3">Tetratricopeptide repeat protein</fullName>
    </submittedName>
</protein>
<gene>
    <name evidence="3" type="ORF">QJ043_02970</name>
</gene>
<evidence type="ECO:0000313" key="4">
    <source>
        <dbReference type="Proteomes" id="UP001431693"/>
    </source>
</evidence>
<comment type="caution">
    <text evidence="3">The sequence shown here is derived from an EMBL/GenBank/DDBJ whole genome shotgun (WGS) entry which is preliminary data.</text>
</comment>
<keyword evidence="4" id="KW-1185">Reference proteome</keyword>
<feature type="transmembrane region" description="Helical" evidence="2">
    <location>
        <begin position="304"/>
        <end position="324"/>
    </location>
</feature>
<feature type="compositionally biased region" description="Low complexity" evidence="1">
    <location>
        <begin position="447"/>
        <end position="458"/>
    </location>
</feature>
<evidence type="ECO:0000256" key="2">
    <source>
        <dbReference type="SAM" id="Phobius"/>
    </source>
</evidence>
<dbReference type="Gene3D" id="1.25.40.10">
    <property type="entry name" value="Tetratricopeptide repeat domain"/>
    <property type="match status" value="2"/>
</dbReference>
<dbReference type="SMART" id="SM00028">
    <property type="entry name" value="TPR"/>
    <property type="match status" value="3"/>
</dbReference>
<dbReference type="EMBL" id="JASJEX010000001">
    <property type="protein sequence ID" value="MDJ1129047.1"/>
    <property type="molecule type" value="Genomic_DNA"/>
</dbReference>
<dbReference type="SUPFAM" id="SSF48452">
    <property type="entry name" value="TPR-like"/>
    <property type="match status" value="1"/>
</dbReference>
<evidence type="ECO:0000256" key="1">
    <source>
        <dbReference type="SAM" id="MobiDB-lite"/>
    </source>
</evidence>
<organism evidence="3 4">
    <name type="scientific">Kribbibacterium absianum</name>
    <dbReference type="NCBI Taxonomy" id="3044210"/>
    <lineage>
        <taxon>Bacteria</taxon>
        <taxon>Bacillati</taxon>
        <taxon>Actinomycetota</taxon>
        <taxon>Coriobacteriia</taxon>
        <taxon>Coriobacteriales</taxon>
        <taxon>Kribbibacteriaceae</taxon>
        <taxon>Kribbibacterium</taxon>
    </lineage>
</organism>
<dbReference type="Proteomes" id="UP001431693">
    <property type="component" value="Unassembled WGS sequence"/>
</dbReference>
<feature type="compositionally biased region" description="Low complexity" evidence="1">
    <location>
        <begin position="465"/>
        <end position="476"/>
    </location>
</feature>
<dbReference type="RefSeq" id="WP_283712679.1">
    <property type="nucleotide sequence ID" value="NZ_JASJEW010000001.1"/>
</dbReference>
<dbReference type="Pfam" id="PF13432">
    <property type="entry name" value="TPR_16"/>
    <property type="match status" value="2"/>
</dbReference>
<name>A0ABT6ZJ12_9ACTN</name>
<dbReference type="InterPro" id="IPR019734">
    <property type="entry name" value="TPR_rpt"/>
</dbReference>
<keyword evidence="2" id="KW-0812">Transmembrane</keyword>
<feature type="region of interest" description="Disordered" evidence="1">
    <location>
        <begin position="427"/>
        <end position="476"/>
    </location>
</feature>
<feature type="compositionally biased region" description="Low complexity" evidence="1">
    <location>
        <begin position="427"/>
        <end position="440"/>
    </location>
</feature>
<reference evidence="3" key="1">
    <citation type="submission" date="2023-05" db="EMBL/GenBank/DDBJ databases">
        <title>[olsenella] sp. nov., isolated from a pig farm feces dump.</title>
        <authorList>
            <person name="Chang Y.-H."/>
        </authorList>
    </citation>
    <scope>NUCLEOTIDE SEQUENCE</scope>
    <source>
        <strain evidence="3">YH-ols2217</strain>
    </source>
</reference>
<proteinExistence type="predicted"/>
<sequence>MDQQAFQAGKAAYQNGDFATAQALLAAAVSPGEVCGACDHMRGNALMKMGMYAEAADAYGKALEDTSYGKVGALSSNRGRALMAAGQDAMAEVALEQALADPAYDNKYKANMALASLRHRHGDSRGAGAAYRAAAIDEYNPDPAPALVALGQCLLELGRPVDAVEALRTALDFSAAPGAQASIYAQLGEAFVAGSRMQEALDAFGHATADGSYTLTPQQQAACTAARNAVAALGRSTGGTDALLAEAGYGGSGAMDPLDPLGKSGEFIPSPEDTGFFSISEQDIVAADKKQAKAKKKKRGGAKVLVVVIVLLVLVAGAAGFAYYKGFGWPTQEDVVSDLFYAKTDGTDMGAYIAGSVSSDERTAIESILPANAQISITGVDRSMSSSTVSLTATLSQGGTQDYVVSLVRDGIGWKVSNVQLSFQSLTSSSTDSNSGASADVTGTDAGGTSNDASAGASSDGGSGTTTETGEATTEG</sequence>
<keyword evidence="2" id="KW-1133">Transmembrane helix</keyword>
<dbReference type="InterPro" id="IPR011990">
    <property type="entry name" value="TPR-like_helical_dom_sf"/>
</dbReference>
<evidence type="ECO:0000313" key="3">
    <source>
        <dbReference type="EMBL" id="MDJ1129047.1"/>
    </source>
</evidence>
<keyword evidence="2" id="KW-0472">Membrane</keyword>
<accession>A0ABT6ZJ12</accession>